<dbReference type="Proteomes" id="UP000314294">
    <property type="component" value="Unassembled WGS sequence"/>
</dbReference>
<evidence type="ECO:0000256" key="1">
    <source>
        <dbReference type="SAM" id="SignalP"/>
    </source>
</evidence>
<comment type="caution">
    <text evidence="2">The sequence shown here is derived from an EMBL/GenBank/DDBJ whole genome shotgun (WGS) entry which is preliminary data.</text>
</comment>
<sequence length="109" mass="12106">MASSTPKGLRRQGVRWSFLIVAVWLSGDTGVWEVKSPPDVVCPPPHQTKPMRVNLSDLLLHPNCPGISSIIAWVDIWIPLKYFGLPCRDLPGKFFHKYQSGSDAAASTY</sequence>
<gene>
    <name evidence="2" type="ORF">EYF80_015478</name>
</gene>
<keyword evidence="1" id="KW-0732">Signal</keyword>
<proteinExistence type="predicted"/>
<keyword evidence="3" id="KW-1185">Reference proteome</keyword>
<evidence type="ECO:0000313" key="2">
    <source>
        <dbReference type="EMBL" id="TNN74235.1"/>
    </source>
</evidence>
<feature type="signal peptide" evidence="1">
    <location>
        <begin position="1"/>
        <end position="33"/>
    </location>
</feature>
<protein>
    <submittedName>
        <fullName evidence="2">Uncharacterized protein</fullName>
    </submittedName>
</protein>
<accession>A0A4Z2IA04</accession>
<dbReference type="EMBL" id="SRLO01000116">
    <property type="protein sequence ID" value="TNN74235.1"/>
    <property type="molecule type" value="Genomic_DNA"/>
</dbReference>
<evidence type="ECO:0000313" key="3">
    <source>
        <dbReference type="Proteomes" id="UP000314294"/>
    </source>
</evidence>
<dbReference type="AlphaFoldDB" id="A0A4Z2IA04"/>
<name>A0A4Z2IA04_9TELE</name>
<organism evidence="2 3">
    <name type="scientific">Liparis tanakae</name>
    <name type="common">Tanaka's snailfish</name>
    <dbReference type="NCBI Taxonomy" id="230148"/>
    <lineage>
        <taxon>Eukaryota</taxon>
        <taxon>Metazoa</taxon>
        <taxon>Chordata</taxon>
        <taxon>Craniata</taxon>
        <taxon>Vertebrata</taxon>
        <taxon>Euteleostomi</taxon>
        <taxon>Actinopterygii</taxon>
        <taxon>Neopterygii</taxon>
        <taxon>Teleostei</taxon>
        <taxon>Neoteleostei</taxon>
        <taxon>Acanthomorphata</taxon>
        <taxon>Eupercaria</taxon>
        <taxon>Perciformes</taxon>
        <taxon>Cottioidei</taxon>
        <taxon>Cottales</taxon>
        <taxon>Liparidae</taxon>
        <taxon>Liparis</taxon>
    </lineage>
</organism>
<reference evidence="2 3" key="1">
    <citation type="submission" date="2019-03" db="EMBL/GenBank/DDBJ databases">
        <title>First draft genome of Liparis tanakae, snailfish: a comprehensive survey of snailfish specific genes.</title>
        <authorList>
            <person name="Kim W."/>
            <person name="Song I."/>
            <person name="Jeong J.-H."/>
            <person name="Kim D."/>
            <person name="Kim S."/>
            <person name="Ryu S."/>
            <person name="Song J.Y."/>
            <person name="Lee S.K."/>
        </authorList>
    </citation>
    <scope>NUCLEOTIDE SEQUENCE [LARGE SCALE GENOMIC DNA]</scope>
    <source>
        <tissue evidence="2">Muscle</tissue>
    </source>
</reference>
<feature type="chain" id="PRO_5021201588" evidence="1">
    <location>
        <begin position="34"/>
        <end position="109"/>
    </location>
</feature>